<sequence>MSHEINLFPVSTIFTETEVRLTPQMNFIFSTRRGNISNVPGREPNDTEDKRPSLPVFSEAPKTSGGYTEGYSPPAFPFGHNNRTHTQAGLSHSQVPSGLSSLHSFLSRPPPPPPPSVHKDRPNNGRAEPRRSHTQGLDEAGPSICRDQRKVVVLSTLMESHKLINSSRFPTSDGGALS</sequence>
<protein>
    <submittedName>
        <fullName evidence="2">Uncharacterized protein</fullName>
    </submittedName>
</protein>
<evidence type="ECO:0000256" key="1">
    <source>
        <dbReference type="SAM" id="MobiDB-lite"/>
    </source>
</evidence>
<dbReference type="EMBL" id="JAWDGP010000576">
    <property type="protein sequence ID" value="KAK3799400.1"/>
    <property type="molecule type" value="Genomic_DNA"/>
</dbReference>
<proteinExistence type="predicted"/>
<evidence type="ECO:0000313" key="3">
    <source>
        <dbReference type="Proteomes" id="UP001283361"/>
    </source>
</evidence>
<feature type="compositionally biased region" description="Basic and acidic residues" evidence="1">
    <location>
        <begin position="117"/>
        <end position="131"/>
    </location>
</feature>
<evidence type="ECO:0000313" key="2">
    <source>
        <dbReference type="EMBL" id="KAK3799400.1"/>
    </source>
</evidence>
<gene>
    <name evidence="2" type="ORF">RRG08_012451</name>
</gene>
<dbReference type="AlphaFoldDB" id="A0AAE1B4D5"/>
<name>A0AAE1B4D5_9GAST</name>
<dbReference type="Proteomes" id="UP001283361">
    <property type="component" value="Unassembled WGS sequence"/>
</dbReference>
<keyword evidence="3" id="KW-1185">Reference proteome</keyword>
<accession>A0AAE1B4D5</accession>
<reference evidence="2" key="1">
    <citation type="journal article" date="2023" name="G3 (Bethesda)">
        <title>A reference genome for the long-term kleptoplast-retaining sea slug Elysia crispata morphotype clarki.</title>
        <authorList>
            <person name="Eastman K.E."/>
            <person name="Pendleton A.L."/>
            <person name="Shaikh M.A."/>
            <person name="Suttiyut T."/>
            <person name="Ogas R."/>
            <person name="Tomko P."/>
            <person name="Gavelis G."/>
            <person name="Widhalm J.R."/>
            <person name="Wisecaver J.H."/>
        </authorList>
    </citation>
    <scope>NUCLEOTIDE SEQUENCE</scope>
    <source>
        <strain evidence="2">ECLA1</strain>
    </source>
</reference>
<feature type="region of interest" description="Disordered" evidence="1">
    <location>
        <begin position="35"/>
        <end position="147"/>
    </location>
</feature>
<organism evidence="2 3">
    <name type="scientific">Elysia crispata</name>
    <name type="common">lettuce slug</name>
    <dbReference type="NCBI Taxonomy" id="231223"/>
    <lineage>
        <taxon>Eukaryota</taxon>
        <taxon>Metazoa</taxon>
        <taxon>Spiralia</taxon>
        <taxon>Lophotrochozoa</taxon>
        <taxon>Mollusca</taxon>
        <taxon>Gastropoda</taxon>
        <taxon>Heterobranchia</taxon>
        <taxon>Euthyneura</taxon>
        <taxon>Panpulmonata</taxon>
        <taxon>Sacoglossa</taxon>
        <taxon>Placobranchoidea</taxon>
        <taxon>Plakobranchidae</taxon>
        <taxon>Elysia</taxon>
    </lineage>
</organism>
<feature type="compositionally biased region" description="Basic and acidic residues" evidence="1">
    <location>
        <begin position="43"/>
        <end position="52"/>
    </location>
</feature>
<feature type="compositionally biased region" description="Polar residues" evidence="1">
    <location>
        <begin position="84"/>
        <end position="104"/>
    </location>
</feature>
<comment type="caution">
    <text evidence="2">The sequence shown here is derived from an EMBL/GenBank/DDBJ whole genome shotgun (WGS) entry which is preliminary data.</text>
</comment>